<dbReference type="AlphaFoldDB" id="A0A4P9YBU8"/>
<evidence type="ECO:0000313" key="1">
    <source>
        <dbReference type="EMBL" id="RKP16628.1"/>
    </source>
</evidence>
<dbReference type="EMBL" id="ML006356">
    <property type="protein sequence ID" value="RKP16628.1"/>
    <property type="molecule type" value="Genomic_DNA"/>
</dbReference>
<feature type="non-terminal residue" evidence="1">
    <location>
        <position position="1"/>
    </location>
</feature>
<proteinExistence type="predicted"/>
<name>A0A4P9YBU8_ROZAC</name>
<reference evidence="2" key="1">
    <citation type="journal article" date="2018" name="Nat. Microbiol.">
        <title>Leveraging single-cell genomics to expand the fungal tree of life.</title>
        <authorList>
            <person name="Ahrendt S.R."/>
            <person name="Quandt C.A."/>
            <person name="Ciobanu D."/>
            <person name="Clum A."/>
            <person name="Salamov A."/>
            <person name="Andreopoulos B."/>
            <person name="Cheng J.F."/>
            <person name="Woyke T."/>
            <person name="Pelin A."/>
            <person name="Henrissat B."/>
            <person name="Reynolds N.K."/>
            <person name="Benny G.L."/>
            <person name="Smith M.E."/>
            <person name="James T.Y."/>
            <person name="Grigoriev I.V."/>
        </authorList>
    </citation>
    <scope>NUCLEOTIDE SEQUENCE [LARGE SCALE GENOMIC DNA]</scope>
    <source>
        <strain evidence="2">CSF55</strain>
    </source>
</reference>
<evidence type="ECO:0000313" key="2">
    <source>
        <dbReference type="Proteomes" id="UP000281549"/>
    </source>
</evidence>
<gene>
    <name evidence="1" type="ORF">ROZALSC1DRAFT_25047</name>
</gene>
<accession>A0A4P9YBU8</accession>
<dbReference type="Proteomes" id="UP000281549">
    <property type="component" value="Unassembled WGS sequence"/>
</dbReference>
<sequence length="134" mass="15793">WYSAGKFEDLKEQDRQYLIAEYKRYLRILKIPNESQLVNDYTSSWAPRVMHNIVNSAKTLKLSTSDVEPLIDQLSARIKAIDKIMDKIKAKLTDTTRPESLTDSQKKSMKFDYFELEHQNIVLSNRQRDLLQIK</sequence>
<protein>
    <submittedName>
        <fullName evidence="1">Uncharacterized protein</fullName>
    </submittedName>
</protein>
<organism evidence="1 2">
    <name type="scientific">Rozella allomycis (strain CSF55)</name>
    <dbReference type="NCBI Taxonomy" id="988480"/>
    <lineage>
        <taxon>Eukaryota</taxon>
        <taxon>Fungi</taxon>
        <taxon>Fungi incertae sedis</taxon>
        <taxon>Cryptomycota</taxon>
        <taxon>Cryptomycota incertae sedis</taxon>
        <taxon>Rozella</taxon>
    </lineage>
</organism>